<accession>A0A415E7I1</accession>
<evidence type="ECO:0000313" key="2">
    <source>
        <dbReference type="Proteomes" id="UP000284841"/>
    </source>
</evidence>
<comment type="caution">
    <text evidence="1">The sequence shown here is derived from an EMBL/GenBank/DDBJ whole genome shotgun (WGS) entry which is preliminary data.</text>
</comment>
<dbReference type="RefSeq" id="WP_118333767.1">
    <property type="nucleotide sequence ID" value="NZ_AP025567.1"/>
</dbReference>
<sequence>MSEITKELERRIEAGWMVEPQDVRRMLKHNDDMGRSFSQWLYAYMDMSQLQEILYQHYQLCLGGKVDLETMKAVAGSAMNTVASSARSNKMEDVMSVLYRSASALNGCKDLEELADLIRKVQRFINMMFYAIDLAFPWSEVSKAYNEIRKDFVPPHRAGAVDVCDL</sequence>
<proteinExistence type="predicted"/>
<dbReference type="EMBL" id="QRMS01000001">
    <property type="protein sequence ID" value="RHJ89711.1"/>
    <property type="molecule type" value="Genomic_DNA"/>
</dbReference>
<keyword evidence="2" id="KW-1185">Reference proteome</keyword>
<evidence type="ECO:0000313" key="1">
    <source>
        <dbReference type="EMBL" id="RHJ89711.1"/>
    </source>
</evidence>
<organism evidence="1 2">
    <name type="scientific">Emergencia timonensis</name>
    <dbReference type="NCBI Taxonomy" id="1776384"/>
    <lineage>
        <taxon>Bacteria</taxon>
        <taxon>Bacillati</taxon>
        <taxon>Bacillota</taxon>
        <taxon>Clostridia</taxon>
        <taxon>Peptostreptococcales</taxon>
        <taxon>Anaerovoracaceae</taxon>
        <taxon>Emergencia</taxon>
    </lineage>
</organism>
<dbReference type="STRING" id="1776384.GCA_900086585_03062"/>
<reference evidence="1 2" key="1">
    <citation type="submission" date="2018-08" db="EMBL/GenBank/DDBJ databases">
        <title>A genome reference for cultivated species of the human gut microbiota.</title>
        <authorList>
            <person name="Zou Y."/>
            <person name="Xue W."/>
            <person name="Luo G."/>
        </authorList>
    </citation>
    <scope>NUCLEOTIDE SEQUENCE [LARGE SCALE GENOMIC DNA]</scope>
    <source>
        <strain evidence="1 2">AM07-24</strain>
    </source>
</reference>
<dbReference type="OrthoDB" id="2092576at2"/>
<dbReference type="Proteomes" id="UP000284841">
    <property type="component" value="Unassembled WGS sequence"/>
</dbReference>
<name>A0A415E7I1_9FIRM</name>
<protein>
    <submittedName>
        <fullName evidence="1">Uncharacterized protein</fullName>
    </submittedName>
</protein>
<dbReference type="AlphaFoldDB" id="A0A415E7I1"/>
<gene>
    <name evidence="1" type="ORF">DW099_03855</name>
</gene>